<name>A0ABP0QAD5_9DINO</name>
<feature type="region of interest" description="Disordered" evidence="1">
    <location>
        <begin position="1"/>
        <end position="62"/>
    </location>
</feature>
<evidence type="ECO:0000313" key="2">
    <source>
        <dbReference type="EMBL" id="CAK9084939.1"/>
    </source>
</evidence>
<comment type="caution">
    <text evidence="2">The sequence shown here is derived from an EMBL/GenBank/DDBJ whole genome shotgun (WGS) entry which is preliminary data.</text>
</comment>
<reference evidence="2 3" key="1">
    <citation type="submission" date="2024-02" db="EMBL/GenBank/DDBJ databases">
        <authorList>
            <person name="Chen Y."/>
            <person name="Shah S."/>
            <person name="Dougan E. K."/>
            <person name="Thang M."/>
            <person name="Chan C."/>
        </authorList>
    </citation>
    <scope>NUCLEOTIDE SEQUENCE [LARGE SCALE GENOMIC DNA]</scope>
</reference>
<sequence>MAPPLTEQDDQDPPQPVTLTTSAAHIPVPLSLPASPGSRRSRSQPPSPSESTLSPAAEADEPHRATRLEHDLEQNVELTEVDPVNEYVHMAITKDTVSYFLEAYEYNILPEEHEALVNDTSECLALGICAFVAEEPDFLTVTVITILSLLAGTLFLLGRWSRWNWAPDQKVHCADATTQTEDTTVSSRLRAEIEEWKLRTLEAESASMESGKALKLAIANMEYVGELTYRAGNIMRRCLREMDAHRMECPLHIGIFIAKHGRKLHVSQACSSLRTAICTWLEAGELHKEGGWVTPFGKGAAPCGAFARRVSFAAGRLRALILDLAMCARRGIQLSGRLEKIQEVALGRGAEATTERDDRLATGRLEWLTKAAVWLDPGGSTRTAERLRMERIWTKIEEEKRAKKLEKQAKKLEKKEKKRLKAEAERQKQLEEEAKMKAQIEAMELEKQREKEAKEEKKRKEREKLAAIKAELDQAEQKRLAAEADREQQRADAWVARMNAEANAKAEEKRKKEEEEAAKKKTAEEAAQERKKLFRTKSQLLAEAEEERRKERARRQEEEFGCAIAGGFEKGDYVVAQNNMSVNGEIIVKKGTRGIVRGPSETDPQNRVSVAFDKREKAGYAQINVVHFEIKVTDAPLQKDPNVSELIEKIMTPRDVRSKQVVNALEED</sequence>
<organism evidence="2 3">
    <name type="scientific">Durusdinium trenchii</name>
    <dbReference type="NCBI Taxonomy" id="1381693"/>
    <lineage>
        <taxon>Eukaryota</taxon>
        <taxon>Sar</taxon>
        <taxon>Alveolata</taxon>
        <taxon>Dinophyceae</taxon>
        <taxon>Suessiales</taxon>
        <taxon>Symbiodiniaceae</taxon>
        <taxon>Durusdinium</taxon>
    </lineage>
</organism>
<feature type="region of interest" description="Disordered" evidence="1">
    <location>
        <begin position="500"/>
        <end position="532"/>
    </location>
</feature>
<dbReference type="EMBL" id="CAXAMN010024250">
    <property type="protein sequence ID" value="CAK9084939.1"/>
    <property type="molecule type" value="Genomic_DNA"/>
</dbReference>
<accession>A0ABP0QAD5</accession>
<gene>
    <name evidence="2" type="ORF">CCMP2556_LOCUS41265</name>
</gene>
<feature type="compositionally biased region" description="Basic and acidic residues" evidence="1">
    <location>
        <begin position="504"/>
        <end position="531"/>
    </location>
</feature>
<dbReference type="Proteomes" id="UP001642484">
    <property type="component" value="Unassembled WGS sequence"/>
</dbReference>
<proteinExistence type="predicted"/>
<feature type="compositionally biased region" description="Low complexity" evidence="1">
    <location>
        <begin position="29"/>
        <end position="38"/>
    </location>
</feature>
<evidence type="ECO:0000256" key="1">
    <source>
        <dbReference type="SAM" id="MobiDB-lite"/>
    </source>
</evidence>
<protein>
    <submittedName>
        <fullName evidence="2">Uncharacterized protein</fullName>
    </submittedName>
</protein>
<keyword evidence="3" id="KW-1185">Reference proteome</keyword>
<evidence type="ECO:0000313" key="3">
    <source>
        <dbReference type="Proteomes" id="UP001642484"/>
    </source>
</evidence>